<evidence type="ECO:0000256" key="3">
    <source>
        <dbReference type="ARBA" id="ARBA00022679"/>
    </source>
</evidence>
<comment type="catalytic activity">
    <reaction evidence="11">
        <text>DNA(n) + a 2'-deoxyribonucleoside 5'-triphosphate = DNA(n+1) + diphosphate</text>
        <dbReference type="Rhea" id="RHEA:22508"/>
        <dbReference type="Rhea" id="RHEA-COMP:17339"/>
        <dbReference type="Rhea" id="RHEA-COMP:17340"/>
        <dbReference type="ChEBI" id="CHEBI:33019"/>
        <dbReference type="ChEBI" id="CHEBI:61560"/>
        <dbReference type="ChEBI" id="CHEBI:173112"/>
        <dbReference type="EC" id="2.7.7.7"/>
    </reaction>
</comment>
<comment type="similarity">
    <text evidence="1">Belongs to the DnaX/STICHEL family.</text>
</comment>
<dbReference type="FunFam" id="3.40.50.300:FF:000014">
    <property type="entry name" value="DNA polymerase III subunit gamma/tau"/>
    <property type="match status" value="1"/>
</dbReference>
<dbReference type="NCBIfam" id="NF004046">
    <property type="entry name" value="PRK05563.1"/>
    <property type="match status" value="1"/>
</dbReference>
<feature type="compositionally biased region" description="Basic and acidic residues" evidence="12">
    <location>
        <begin position="466"/>
        <end position="479"/>
    </location>
</feature>
<dbReference type="InterPro" id="IPR045085">
    <property type="entry name" value="HLD_clamp_pol_III_gamma_tau"/>
</dbReference>
<proteinExistence type="inferred from homology"/>
<keyword evidence="8" id="KW-0862">Zinc</keyword>
<dbReference type="InterPro" id="IPR008921">
    <property type="entry name" value="DNA_pol3_clamp-load_cplx_C"/>
</dbReference>
<evidence type="ECO:0000259" key="13">
    <source>
        <dbReference type="SMART" id="SM00382"/>
    </source>
</evidence>
<dbReference type="GO" id="GO:0003677">
    <property type="term" value="F:DNA binding"/>
    <property type="evidence" value="ECO:0007669"/>
    <property type="project" value="InterPro"/>
</dbReference>
<dbReference type="Pfam" id="PF12169">
    <property type="entry name" value="DNA_pol3_gamma3"/>
    <property type="match status" value="1"/>
</dbReference>
<dbReference type="Gene3D" id="1.10.8.60">
    <property type="match status" value="1"/>
</dbReference>
<dbReference type="GO" id="GO:0003887">
    <property type="term" value="F:DNA-directed DNA polymerase activity"/>
    <property type="evidence" value="ECO:0007669"/>
    <property type="project" value="UniProtKB-KW"/>
</dbReference>
<dbReference type="EC" id="2.7.7.7" evidence="2"/>
<evidence type="ECO:0000256" key="7">
    <source>
        <dbReference type="ARBA" id="ARBA00022741"/>
    </source>
</evidence>
<dbReference type="PANTHER" id="PTHR11669:SF0">
    <property type="entry name" value="PROTEIN STICHEL-LIKE 2"/>
    <property type="match status" value="1"/>
</dbReference>
<dbReference type="SUPFAM" id="SSF52540">
    <property type="entry name" value="P-loop containing nucleoside triphosphate hydrolases"/>
    <property type="match status" value="1"/>
</dbReference>
<evidence type="ECO:0000313" key="14">
    <source>
        <dbReference type="EMBL" id="MBC8541439.1"/>
    </source>
</evidence>
<dbReference type="Gene3D" id="1.20.272.10">
    <property type="match status" value="1"/>
</dbReference>
<evidence type="ECO:0000256" key="9">
    <source>
        <dbReference type="ARBA" id="ARBA00022840"/>
    </source>
</evidence>
<dbReference type="InterPro" id="IPR022754">
    <property type="entry name" value="DNA_pol_III_gamma-3"/>
</dbReference>
<dbReference type="SMART" id="SM00382">
    <property type="entry name" value="AAA"/>
    <property type="match status" value="1"/>
</dbReference>
<organism evidence="14 15">
    <name type="scientific">Congzhengia minquanensis</name>
    <dbReference type="NCBI Taxonomy" id="2763657"/>
    <lineage>
        <taxon>Bacteria</taxon>
        <taxon>Bacillati</taxon>
        <taxon>Bacillota</taxon>
        <taxon>Clostridia</taxon>
        <taxon>Eubacteriales</taxon>
        <taxon>Oscillospiraceae</taxon>
        <taxon>Congzhengia</taxon>
    </lineage>
</organism>
<keyword evidence="7" id="KW-0547">Nucleotide-binding</keyword>
<dbReference type="CDD" id="cd00009">
    <property type="entry name" value="AAA"/>
    <property type="match status" value="1"/>
</dbReference>
<keyword evidence="15" id="KW-1185">Reference proteome</keyword>
<comment type="caution">
    <text evidence="14">The sequence shown here is derived from an EMBL/GenBank/DDBJ whole genome shotgun (WGS) entry which is preliminary data.</text>
</comment>
<feature type="domain" description="AAA+ ATPase" evidence="13">
    <location>
        <begin position="79"/>
        <end position="221"/>
    </location>
</feature>
<name>A0A926DQE2_9FIRM</name>
<dbReference type="Gene3D" id="3.40.50.300">
    <property type="entry name" value="P-loop containing nucleotide triphosphate hydrolases"/>
    <property type="match status" value="1"/>
</dbReference>
<evidence type="ECO:0000256" key="1">
    <source>
        <dbReference type="ARBA" id="ARBA00006360"/>
    </source>
</evidence>
<evidence type="ECO:0000256" key="8">
    <source>
        <dbReference type="ARBA" id="ARBA00022833"/>
    </source>
</evidence>
<feature type="region of interest" description="Disordered" evidence="12">
    <location>
        <begin position="430"/>
        <end position="450"/>
    </location>
</feature>
<dbReference type="Pfam" id="PF13177">
    <property type="entry name" value="DNA_pol3_delta2"/>
    <property type="match status" value="1"/>
</dbReference>
<evidence type="ECO:0000256" key="11">
    <source>
        <dbReference type="ARBA" id="ARBA00049244"/>
    </source>
</evidence>
<dbReference type="Proteomes" id="UP000611762">
    <property type="component" value="Unassembled WGS sequence"/>
</dbReference>
<dbReference type="RefSeq" id="WP_249313475.1">
    <property type="nucleotide sequence ID" value="NZ_JACRSU010000004.1"/>
</dbReference>
<evidence type="ECO:0000256" key="5">
    <source>
        <dbReference type="ARBA" id="ARBA00022705"/>
    </source>
</evidence>
<accession>A0A926DQE2</accession>
<dbReference type="EMBL" id="JACRSU010000004">
    <property type="protein sequence ID" value="MBC8541439.1"/>
    <property type="molecule type" value="Genomic_DNA"/>
</dbReference>
<dbReference type="GO" id="GO:0005524">
    <property type="term" value="F:ATP binding"/>
    <property type="evidence" value="ECO:0007669"/>
    <property type="project" value="UniProtKB-KW"/>
</dbReference>
<dbReference type="InterPro" id="IPR001270">
    <property type="entry name" value="ClpA/B"/>
</dbReference>
<feature type="region of interest" description="Disordered" evidence="12">
    <location>
        <begin position="465"/>
        <end position="491"/>
    </location>
</feature>
<dbReference type="GO" id="GO:0006261">
    <property type="term" value="P:DNA-templated DNA replication"/>
    <property type="evidence" value="ECO:0007669"/>
    <property type="project" value="TreeGrafter"/>
</dbReference>
<dbReference type="InterPro" id="IPR027417">
    <property type="entry name" value="P-loop_NTPase"/>
</dbReference>
<sequence>MNADLKKCMMLHKAAGFVPIKPRRIDAAFFSLEANLFCGGGRVAYQAIYRRWRPTVFDDVVGQEHITKTLKNQIMNNSTAHAYLFCGTRGTGKTSTAKILARAVNCLNPKDGNPCNECSVCRGLLDESILDVTELDGASKNKVENIRDIIDDVMFLPSVARKKVYIIDEVHMVTQQAFNALLKTLEEPPEHVMFILATTELNKVPITVLSRCQQFEFRRITNKDISGRMEKILAADGYEAEGAALSLIAELGDGSMRDSLSVLDKCVGASDGKLAYDDVVKIVGIADNDALYSLSVCIASGDTKAALEKIDEVIEKGKELGLFAERLMKYLRDVLVVKITGNAEEFLNTSAENRNKIEELTEQFSKERLIRAIDLLCAASAQARYSGFPRTLYEMALVKMCEPEMEETEEALLDRISVLEQKVKEGVIPISAAPADGGPRQAADAPPWDTQEDLKVNQRADTALPVKKEKAKPAEEHTDQPAAPAAGGTDAASRWPEIMNYVKSHGGMPIFPHLALVQAKMVNGKLCVVFGDNALVSKSVISKPANVKLIEEAAKSVTGEDIPVACVTSREIGIEGDDPLKKLEELSKTHSEIEFI</sequence>
<evidence type="ECO:0000256" key="4">
    <source>
        <dbReference type="ARBA" id="ARBA00022695"/>
    </source>
</evidence>
<dbReference type="GO" id="GO:0009360">
    <property type="term" value="C:DNA polymerase III complex"/>
    <property type="evidence" value="ECO:0007669"/>
    <property type="project" value="InterPro"/>
</dbReference>
<dbReference type="PRINTS" id="PR00300">
    <property type="entry name" value="CLPPROTEASEA"/>
</dbReference>
<evidence type="ECO:0000313" key="15">
    <source>
        <dbReference type="Proteomes" id="UP000611762"/>
    </source>
</evidence>
<dbReference type="CDD" id="cd18137">
    <property type="entry name" value="HLD_clamp_pol_III_gamma_tau"/>
    <property type="match status" value="1"/>
</dbReference>
<keyword evidence="10" id="KW-0239">DNA-directed DNA polymerase</keyword>
<dbReference type="InterPro" id="IPR050238">
    <property type="entry name" value="DNA_Rep/Repair_Clamp_Loader"/>
</dbReference>
<keyword evidence="6" id="KW-0479">Metal-binding</keyword>
<gene>
    <name evidence="14" type="primary">dnaX</name>
    <name evidence="14" type="ORF">H8698_10675</name>
</gene>
<dbReference type="InterPro" id="IPR012763">
    <property type="entry name" value="DNA_pol_III_sug/sutau_N"/>
</dbReference>
<evidence type="ECO:0000256" key="12">
    <source>
        <dbReference type="SAM" id="MobiDB-lite"/>
    </source>
</evidence>
<keyword evidence="3 14" id="KW-0808">Transferase</keyword>
<reference evidence="14" key="1">
    <citation type="submission" date="2020-08" db="EMBL/GenBank/DDBJ databases">
        <title>Genome public.</title>
        <authorList>
            <person name="Liu C."/>
            <person name="Sun Q."/>
        </authorList>
    </citation>
    <scope>NUCLEOTIDE SEQUENCE</scope>
    <source>
        <strain evidence="14">H8</strain>
    </source>
</reference>
<protein>
    <recommendedName>
        <fullName evidence="2">DNA-directed DNA polymerase</fullName>
        <ecNumber evidence="2">2.7.7.7</ecNumber>
    </recommendedName>
</protein>
<dbReference type="PANTHER" id="PTHR11669">
    <property type="entry name" value="REPLICATION FACTOR C / DNA POLYMERASE III GAMMA-TAU SUBUNIT"/>
    <property type="match status" value="1"/>
</dbReference>
<dbReference type="SUPFAM" id="SSF48019">
    <property type="entry name" value="post-AAA+ oligomerization domain-like"/>
    <property type="match status" value="1"/>
</dbReference>
<dbReference type="Pfam" id="PF22608">
    <property type="entry name" value="DNAX_ATPase_lid"/>
    <property type="match status" value="1"/>
</dbReference>
<keyword evidence="4 14" id="KW-0548">Nucleotidyltransferase</keyword>
<dbReference type="NCBIfam" id="TIGR02397">
    <property type="entry name" value="dnaX_nterm"/>
    <property type="match status" value="1"/>
</dbReference>
<evidence type="ECO:0000256" key="6">
    <source>
        <dbReference type="ARBA" id="ARBA00022723"/>
    </source>
</evidence>
<keyword evidence="9" id="KW-0067">ATP-binding</keyword>
<feature type="compositionally biased region" description="Low complexity" evidence="12">
    <location>
        <begin position="480"/>
        <end position="491"/>
    </location>
</feature>
<dbReference type="InterPro" id="IPR003593">
    <property type="entry name" value="AAA+_ATPase"/>
</dbReference>
<keyword evidence="5" id="KW-0235">DNA replication</keyword>
<evidence type="ECO:0000256" key="10">
    <source>
        <dbReference type="ARBA" id="ARBA00022932"/>
    </source>
</evidence>
<dbReference type="GO" id="GO:0046872">
    <property type="term" value="F:metal ion binding"/>
    <property type="evidence" value="ECO:0007669"/>
    <property type="project" value="UniProtKB-KW"/>
</dbReference>
<evidence type="ECO:0000256" key="2">
    <source>
        <dbReference type="ARBA" id="ARBA00012417"/>
    </source>
</evidence>
<dbReference type="AlphaFoldDB" id="A0A926DQE2"/>